<evidence type="ECO:0000313" key="2">
    <source>
        <dbReference type="EMBL" id="MCU9847669.1"/>
    </source>
</evidence>
<reference evidence="2 3" key="1">
    <citation type="submission" date="2022-10" db="EMBL/GenBank/DDBJ databases">
        <title>Defluviimonas sp. nov., isolated from ocean surface sediments.</title>
        <authorList>
            <person name="He W."/>
            <person name="Wang L."/>
            <person name="Zhang D.-F."/>
        </authorList>
    </citation>
    <scope>NUCLEOTIDE SEQUENCE [LARGE SCALE GENOMIC DNA]</scope>
    <source>
        <strain evidence="2 3">WL0024</strain>
    </source>
</reference>
<evidence type="ECO:0000313" key="3">
    <source>
        <dbReference type="Proteomes" id="UP001209535"/>
    </source>
</evidence>
<feature type="chain" id="PRO_5045681564" description="EF hand" evidence="1">
    <location>
        <begin position="20"/>
        <end position="201"/>
    </location>
</feature>
<dbReference type="Gene3D" id="1.10.238.10">
    <property type="entry name" value="EF-hand"/>
    <property type="match status" value="1"/>
</dbReference>
<dbReference type="SUPFAM" id="SSF47473">
    <property type="entry name" value="EF-hand"/>
    <property type="match status" value="1"/>
</dbReference>
<dbReference type="EMBL" id="JAOVQO010000005">
    <property type="protein sequence ID" value="MCU9847669.1"/>
    <property type="molecule type" value="Genomic_DNA"/>
</dbReference>
<dbReference type="InterPro" id="IPR018247">
    <property type="entry name" value="EF_Hand_1_Ca_BS"/>
</dbReference>
<organism evidence="2 3">
    <name type="scientific">Albidovulum salinarum</name>
    <dbReference type="NCBI Taxonomy" id="2984153"/>
    <lineage>
        <taxon>Bacteria</taxon>
        <taxon>Pseudomonadati</taxon>
        <taxon>Pseudomonadota</taxon>
        <taxon>Alphaproteobacteria</taxon>
        <taxon>Rhodobacterales</taxon>
        <taxon>Paracoccaceae</taxon>
        <taxon>Albidovulum</taxon>
    </lineage>
</organism>
<protein>
    <recommendedName>
        <fullName evidence="4">EF hand</fullName>
    </recommendedName>
</protein>
<evidence type="ECO:0000256" key="1">
    <source>
        <dbReference type="SAM" id="SignalP"/>
    </source>
</evidence>
<dbReference type="InterPro" id="IPR011992">
    <property type="entry name" value="EF-hand-dom_pair"/>
</dbReference>
<keyword evidence="3" id="KW-1185">Reference proteome</keyword>
<dbReference type="PROSITE" id="PS00018">
    <property type="entry name" value="EF_HAND_1"/>
    <property type="match status" value="3"/>
</dbReference>
<proteinExistence type="predicted"/>
<comment type="caution">
    <text evidence="2">The sequence shown here is derived from an EMBL/GenBank/DDBJ whole genome shotgun (WGS) entry which is preliminary data.</text>
</comment>
<evidence type="ECO:0008006" key="4">
    <source>
        <dbReference type="Google" id="ProtNLM"/>
    </source>
</evidence>
<dbReference type="RefSeq" id="WP_263334390.1">
    <property type="nucleotide sequence ID" value="NZ_JAOVQO010000005.1"/>
</dbReference>
<gene>
    <name evidence="2" type="ORF">OEZ60_06580</name>
</gene>
<sequence length="201" mass="21337">MIGRVVVIILGLFAAAAAAEERPVAVADGAALVRVLPARVVSRIHARPAAYAEDAADLILSFGEAGGIGPDGIDTAIRAERARVRAREMERFLVADLDNDGRMTAVEIEGLITRTYEGRRGKLKLAQERADRDGDRVISAAELKDHAEAVALDAMDDRDAAELMALMAFDLDHDGRVALGEVMAGVEAVAALDLAAARKEI</sequence>
<feature type="signal peptide" evidence="1">
    <location>
        <begin position="1"/>
        <end position="19"/>
    </location>
</feature>
<accession>A0ABT2X1V6</accession>
<name>A0ABT2X1V6_9RHOB</name>
<keyword evidence="1" id="KW-0732">Signal</keyword>
<dbReference type="Proteomes" id="UP001209535">
    <property type="component" value="Unassembled WGS sequence"/>
</dbReference>